<sequence length="31" mass="3402">NTLYHAQQLTGVKTIDTVLGGCHLMDASEER</sequence>
<name>X1KW24_9ZZZZ</name>
<feature type="non-terminal residue" evidence="1">
    <location>
        <position position="1"/>
    </location>
</feature>
<evidence type="ECO:0000313" key="1">
    <source>
        <dbReference type="EMBL" id="GAH97840.1"/>
    </source>
</evidence>
<proteinExistence type="predicted"/>
<dbReference type="AlphaFoldDB" id="X1KW24"/>
<feature type="non-terminal residue" evidence="1">
    <location>
        <position position="31"/>
    </location>
</feature>
<protein>
    <submittedName>
        <fullName evidence="1">Uncharacterized protein</fullName>
    </submittedName>
</protein>
<comment type="caution">
    <text evidence="1">The sequence shown here is derived from an EMBL/GenBank/DDBJ whole genome shotgun (WGS) entry which is preliminary data.</text>
</comment>
<accession>X1KW24</accession>
<reference evidence="1" key="1">
    <citation type="journal article" date="2014" name="Front. Microbiol.">
        <title>High frequency of phylogenetically diverse reductive dehalogenase-homologous genes in deep subseafloor sedimentary metagenomes.</title>
        <authorList>
            <person name="Kawai M."/>
            <person name="Futagami T."/>
            <person name="Toyoda A."/>
            <person name="Takaki Y."/>
            <person name="Nishi S."/>
            <person name="Hori S."/>
            <person name="Arai W."/>
            <person name="Tsubouchi T."/>
            <person name="Morono Y."/>
            <person name="Uchiyama I."/>
            <person name="Ito T."/>
            <person name="Fujiyama A."/>
            <person name="Inagaki F."/>
            <person name="Takami H."/>
        </authorList>
    </citation>
    <scope>NUCLEOTIDE SEQUENCE</scope>
    <source>
        <strain evidence="1">Expedition CK06-06</strain>
    </source>
</reference>
<gene>
    <name evidence="1" type="ORF">S03H2_73160</name>
</gene>
<dbReference type="EMBL" id="BARU01049988">
    <property type="protein sequence ID" value="GAH97840.1"/>
    <property type="molecule type" value="Genomic_DNA"/>
</dbReference>
<organism evidence="1">
    <name type="scientific">marine sediment metagenome</name>
    <dbReference type="NCBI Taxonomy" id="412755"/>
    <lineage>
        <taxon>unclassified sequences</taxon>
        <taxon>metagenomes</taxon>
        <taxon>ecological metagenomes</taxon>
    </lineage>
</organism>